<evidence type="ECO:0000313" key="2">
    <source>
        <dbReference type="Proteomes" id="UP000499080"/>
    </source>
</evidence>
<dbReference type="AlphaFoldDB" id="A0A4Y2HPL0"/>
<evidence type="ECO:0000313" key="1">
    <source>
        <dbReference type="EMBL" id="GBM67265.1"/>
    </source>
</evidence>
<dbReference type="Proteomes" id="UP000499080">
    <property type="component" value="Unassembled WGS sequence"/>
</dbReference>
<name>A0A4Y2HPL0_ARAVE</name>
<gene>
    <name evidence="1" type="ORF">AVEN_190087_1</name>
</gene>
<organism evidence="1 2">
    <name type="scientific">Araneus ventricosus</name>
    <name type="common">Orbweaver spider</name>
    <name type="synonym">Epeira ventricosa</name>
    <dbReference type="NCBI Taxonomy" id="182803"/>
    <lineage>
        <taxon>Eukaryota</taxon>
        <taxon>Metazoa</taxon>
        <taxon>Ecdysozoa</taxon>
        <taxon>Arthropoda</taxon>
        <taxon>Chelicerata</taxon>
        <taxon>Arachnida</taxon>
        <taxon>Araneae</taxon>
        <taxon>Araneomorphae</taxon>
        <taxon>Entelegynae</taxon>
        <taxon>Araneoidea</taxon>
        <taxon>Araneidae</taxon>
        <taxon>Araneus</taxon>
    </lineage>
</organism>
<sequence length="89" mass="10569">MTVMDVLIDQHLFNQKQVPELLSLPFHFFQTYRRQMPVMNDTDHQMFNQKQVPELLSLPYQFFQKHRSHGCPFYLQVTSSLKVLPGSQS</sequence>
<reference evidence="1 2" key="1">
    <citation type="journal article" date="2019" name="Sci. Rep.">
        <title>Orb-weaving spider Araneus ventricosus genome elucidates the spidroin gene catalogue.</title>
        <authorList>
            <person name="Kono N."/>
            <person name="Nakamura H."/>
            <person name="Ohtoshi R."/>
            <person name="Moran D.A.P."/>
            <person name="Shinohara A."/>
            <person name="Yoshida Y."/>
            <person name="Fujiwara M."/>
            <person name="Mori M."/>
            <person name="Tomita M."/>
            <person name="Arakawa K."/>
        </authorList>
    </citation>
    <scope>NUCLEOTIDE SEQUENCE [LARGE SCALE GENOMIC DNA]</scope>
</reference>
<accession>A0A4Y2HPL0</accession>
<protein>
    <submittedName>
        <fullName evidence="1">Uncharacterized protein</fullName>
    </submittedName>
</protein>
<proteinExistence type="predicted"/>
<comment type="caution">
    <text evidence="1">The sequence shown here is derived from an EMBL/GenBank/DDBJ whole genome shotgun (WGS) entry which is preliminary data.</text>
</comment>
<dbReference type="EMBL" id="BGPR01002073">
    <property type="protein sequence ID" value="GBM67265.1"/>
    <property type="molecule type" value="Genomic_DNA"/>
</dbReference>
<keyword evidence="2" id="KW-1185">Reference proteome</keyword>